<dbReference type="Gene3D" id="1.10.287.10">
    <property type="entry name" value="S15/NS1, RNA-binding"/>
    <property type="match status" value="1"/>
</dbReference>
<proteinExistence type="inferred from homology"/>
<comment type="function">
    <text evidence="4 6">One of the primary rRNA binding proteins, it binds directly to 16S rRNA where it helps nucleate assembly of the platform of the 30S subunit by binding and bridging several RNA helices of the 16S rRNA.</text>
</comment>
<evidence type="ECO:0000256" key="1">
    <source>
        <dbReference type="ARBA" id="ARBA00022980"/>
    </source>
</evidence>
<dbReference type="SMART" id="SM01387">
    <property type="entry name" value="Ribosomal_S15"/>
    <property type="match status" value="1"/>
</dbReference>
<dbReference type="GO" id="GO:0019843">
    <property type="term" value="F:rRNA binding"/>
    <property type="evidence" value="ECO:0007669"/>
    <property type="project" value="UniProtKB-UniRule"/>
</dbReference>
<dbReference type="SUPFAM" id="SSF47060">
    <property type="entry name" value="S15/NS1 RNA-binding domain"/>
    <property type="match status" value="1"/>
</dbReference>
<protein>
    <recommendedName>
        <fullName evidence="4">Small ribosomal subunit protein uS15</fullName>
    </recommendedName>
</protein>
<keyword evidence="4 6" id="KW-0694">RNA-binding</keyword>
<dbReference type="FunFam" id="1.10.287.10:FF:000002">
    <property type="entry name" value="30S ribosomal protein S15"/>
    <property type="match status" value="1"/>
</dbReference>
<dbReference type="STRING" id="525254.HMPREF0072_1857"/>
<keyword evidence="8" id="KW-1185">Reference proteome</keyword>
<dbReference type="AlphaFoldDB" id="C2BHN7"/>
<evidence type="ECO:0000313" key="7">
    <source>
        <dbReference type="EMBL" id="EEI85650.1"/>
    </source>
</evidence>
<dbReference type="GO" id="GO:0003735">
    <property type="term" value="F:structural constituent of ribosome"/>
    <property type="evidence" value="ECO:0007669"/>
    <property type="project" value="InterPro"/>
</dbReference>
<comment type="subunit">
    <text evidence="3 4">Part of the 30S ribosomal subunit. Forms a bridge to the 50S subunit in the 70S ribosome, contacting the 23S rRNA.</text>
</comment>
<evidence type="ECO:0000256" key="5">
    <source>
        <dbReference type="RuleBase" id="RU003919"/>
    </source>
</evidence>
<dbReference type="InterPro" id="IPR005290">
    <property type="entry name" value="Ribosomal_uS15_bac-type"/>
</dbReference>
<evidence type="ECO:0000256" key="2">
    <source>
        <dbReference type="ARBA" id="ARBA00023274"/>
    </source>
</evidence>
<evidence type="ECO:0000313" key="8">
    <source>
        <dbReference type="Proteomes" id="UP000005984"/>
    </source>
</evidence>
<dbReference type="Proteomes" id="UP000005984">
    <property type="component" value="Unassembled WGS sequence"/>
</dbReference>
<keyword evidence="1 4" id="KW-0689">Ribosomal protein</keyword>
<organism evidence="7 8">
    <name type="scientific">Anaerococcus lactolyticus ATCC 51172</name>
    <dbReference type="NCBI Taxonomy" id="525254"/>
    <lineage>
        <taxon>Bacteria</taxon>
        <taxon>Bacillati</taxon>
        <taxon>Bacillota</taxon>
        <taxon>Tissierellia</taxon>
        <taxon>Tissierellales</taxon>
        <taxon>Peptoniphilaceae</taxon>
        <taxon>Anaerococcus</taxon>
    </lineage>
</organism>
<dbReference type="PANTHER" id="PTHR23321:SF26">
    <property type="entry name" value="SMALL RIBOSOMAL SUBUNIT PROTEIN US15M"/>
    <property type="match status" value="1"/>
</dbReference>
<dbReference type="Gene3D" id="6.10.250.3130">
    <property type="match status" value="1"/>
</dbReference>
<comment type="caution">
    <text evidence="7">The sequence shown here is derived from an EMBL/GenBank/DDBJ whole genome shotgun (WGS) entry which is preliminary data.</text>
</comment>
<evidence type="ECO:0000256" key="3">
    <source>
        <dbReference type="ARBA" id="ARBA00064542"/>
    </source>
</evidence>
<dbReference type="GO" id="GO:0006412">
    <property type="term" value="P:translation"/>
    <property type="evidence" value="ECO:0007669"/>
    <property type="project" value="UniProtKB-UniRule"/>
</dbReference>
<dbReference type="CDD" id="cd00353">
    <property type="entry name" value="Ribosomal_S15p_S13e"/>
    <property type="match status" value="1"/>
</dbReference>
<keyword evidence="2 4" id="KW-0687">Ribonucleoprotein</keyword>
<dbReference type="InterPro" id="IPR000589">
    <property type="entry name" value="Ribosomal_uS15"/>
</dbReference>
<evidence type="ECO:0000256" key="6">
    <source>
        <dbReference type="RuleBase" id="RU004524"/>
    </source>
</evidence>
<dbReference type="PANTHER" id="PTHR23321">
    <property type="entry name" value="RIBOSOMAL PROTEIN S15, BACTERIAL AND ORGANELLAR"/>
    <property type="match status" value="1"/>
</dbReference>
<evidence type="ECO:0000256" key="4">
    <source>
        <dbReference type="HAMAP-Rule" id="MF_01343"/>
    </source>
</evidence>
<sequence>MAKALLNNTEEIMNAVEKQAIIKEYQLDEKDTGSPEVQIAILSKRIADLTEHLKLNTKDHSSRRGLYKMIRRRRGMLTYLKDNDIDRYRSIIDRLGLRG</sequence>
<name>C2BHN7_9FIRM</name>
<dbReference type="InterPro" id="IPR009068">
    <property type="entry name" value="uS15_NS1_RNA-bd_sf"/>
</dbReference>
<keyword evidence="4 6" id="KW-0699">rRNA-binding</keyword>
<dbReference type="Pfam" id="PF00312">
    <property type="entry name" value="Ribosomal_S15"/>
    <property type="match status" value="1"/>
</dbReference>
<dbReference type="HOGENOM" id="CLU_148518_0_0_9"/>
<dbReference type="eggNOG" id="COG0184">
    <property type="taxonomic scope" value="Bacteria"/>
</dbReference>
<gene>
    <name evidence="4 7" type="primary">rpsO</name>
    <name evidence="7" type="ORF">HMPREF0072_1857</name>
</gene>
<dbReference type="EMBL" id="ABYO01000248">
    <property type="protein sequence ID" value="EEI85650.1"/>
    <property type="molecule type" value="Genomic_DNA"/>
</dbReference>
<dbReference type="NCBIfam" id="TIGR00952">
    <property type="entry name" value="S15_bact"/>
    <property type="match status" value="1"/>
</dbReference>
<dbReference type="HAMAP" id="MF_01343_B">
    <property type="entry name" value="Ribosomal_uS15_B"/>
    <property type="match status" value="1"/>
</dbReference>
<dbReference type="PROSITE" id="PS00362">
    <property type="entry name" value="RIBOSOMAL_S15"/>
    <property type="match status" value="1"/>
</dbReference>
<comment type="similarity">
    <text evidence="4 5">Belongs to the universal ribosomal protein uS15 family.</text>
</comment>
<dbReference type="GO" id="GO:0022627">
    <property type="term" value="C:cytosolic small ribosomal subunit"/>
    <property type="evidence" value="ECO:0007669"/>
    <property type="project" value="TreeGrafter"/>
</dbReference>
<reference evidence="7 8" key="1">
    <citation type="submission" date="2008-10" db="EMBL/GenBank/DDBJ databases">
        <authorList>
            <person name="Qin X."/>
            <person name="Bachman B."/>
            <person name="Battles P."/>
            <person name="Bell A."/>
            <person name="Bess C."/>
            <person name="Bickham C."/>
            <person name="Chaboub L."/>
            <person name="Chen D."/>
            <person name="Coyle M."/>
            <person name="Deiros D.R."/>
            <person name="Dinh H."/>
            <person name="Forbes L."/>
            <person name="Fowler G."/>
            <person name="Francisco L."/>
            <person name="Fu Q."/>
            <person name="Gubbala S."/>
            <person name="Hale W."/>
            <person name="Han Y."/>
            <person name="Hemphill L."/>
            <person name="Highlander S.K."/>
            <person name="Hirani K."/>
            <person name="Hogues M."/>
            <person name="Jackson L."/>
            <person name="Jakkamsetti A."/>
            <person name="Javaid M."/>
            <person name="Jiang H."/>
            <person name="Korchina V."/>
            <person name="Kovar C."/>
            <person name="Lara F."/>
            <person name="Lee S."/>
            <person name="Mata R."/>
            <person name="Mathew T."/>
            <person name="Moen C."/>
            <person name="Morales K."/>
            <person name="Munidasa M."/>
            <person name="Nazareth L."/>
            <person name="Ngo R."/>
            <person name="Nguyen L."/>
            <person name="Okwuonu G."/>
            <person name="Ongeri F."/>
            <person name="Patil S."/>
            <person name="Petrosino J."/>
            <person name="Pham C."/>
            <person name="Pham P."/>
            <person name="Pu L.-L."/>
            <person name="Puazo M."/>
            <person name="Raj R."/>
            <person name="Reid J."/>
            <person name="Rouhana J."/>
            <person name="Saada N."/>
            <person name="Shang Y."/>
            <person name="Simmons D."/>
            <person name="Thornton R."/>
            <person name="Warren J."/>
            <person name="Weissenberger G."/>
            <person name="Zhang J."/>
            <person name="Zhang L."/>
            <person name="Zhou C."/>
            <person name="Zhu D."/>
            <person name="Muzny D."/>
            <person name="Worley K."/>
            <person name="Gibbs R."/>
        </authorList>
    </citation>
    <scope>NUCLEOTIDE SEQUENCE [LARGE SCALE GENOMIC DNA]</scope>
    <source>
        <strain evidence="7 8">ATCC 51172</strain>
    </source>
</reference>
<comment type="function">
    <text evidence="4">Forms an intersubunit bridge (bridge B4) with the 23S rRNA of the 50S subunit in the ribosome.</text>
</comment>
<accession>C2BHN7</accession>